<dbReference type="PANTHER" id="PTHR39609">
    <property type="entry name" value="RFEG-RELATED"/>
    <property type="match status" value="1"/>
</dbReference>
<evidence type="ECO:0000313" key="3">
    <source>
        <dbReference type="Proteomes" id="UP000800036"/>
    </source>
</evidence>
<feature type="compositionally biased region" description="Pro residues" evidence="1">
    <location>
        <begin position="246"/>
        <end position="256"/>
    </location>
</feature>
<feature type="compositionally biased region" description="Basic and acidic residues" evidence="1">
    <location>
        <begin position="68"/>
        <end position="80"/>
    </location>
</feature>
<sequence length="256" mass="27846">MSSRKNQWFVLGDGIAREVITADIQRYLGPDALVKPGLGTGEYEGRQGYWITAYRTLTSQMIQDLRSDSQRWQAEKDRSGRGGGTPTFGDKKMSRLPDASVVAYQDSTIHASRQYHGPTTSEPYAPAPSSKQSYPSPSYGTSESPHYTTAPTAAYSTHAYQAPSHAAHPAQPRTDPTYYGQHASYGSTPAPAAYSYAQPPVQDPYGRSPAPQYAQSTPSPASVVASPGYYIASDGRQYPLSQQPQQPQPPPAGRRR</sequence>
<dbReference type="AlphaFoldDB" id="A0A6A5VAP2"/>
<feature type="compositionally biased region" description="Low complexity" evidence="1">
    <location>
        <begin position="218"/>
        <end position="227"/>
    </location>
</feature>
<evidence type="ECO:0000256" key="1">
    <source>
        <dbReference type="SAM" id="MobiDB-lite"/>
    </source>
</evidence>
<feature type="region of interest" description="Disordered" evidence="1">
    <location>
        <begin position="68"/>
        <end position="96"/>
    </location>
</feature>
<dbReference type="EMBL" id="ML976678">
    <property type="protein sequence ID" value="KAF1973868.1"/>
    <property type="molecule type" value="Genomic_DNA"/>
</dbReference>
<feature type="region of interest" description="Disordered" evidence="1">
    <location>
        <begin position="112"/>
        <end position="256"/>
    </location>
</feature>
<feature type="compositionally biased region" description="Low complexity" evidence="1">
    <location>
        <begin position="123"/>
        <end position="139"/>
    </location>
</feature>
<feature type="compositionally biased region" description="Polar residues" evidence="1">
    <location>
        <begin position="140"/>
        <end position="155"/>
    </location>
</feature>
<dbReference type="Proteomes" id="UP000800036">
    <property type="component" value="Unassembled WGS sequence"/>
</dbReference>
<feature type="compositionally biased region" description="Polar residues" evidence="1">
    <location>
        <begin position="112"/>
        <end position="122"/>
    </location>
</feature>
<reference evidence="2" key="1">
    <citation type="journal article" date="2020" name="Stud. Mycol.">
        <title>101 Dothideomycetes genomes: a test case for predicting lifestyles and emergence of pathogens.</title>
        <authorList>
            <person name="Haridas S."/>
            <person name="Albert R."/>
            <person name="Binder M."/>
            <person name="Bloem J."/>
            <person name="Labutti K."/>
            <person name="Salamov A."/>
            <person name="Andreopoulos B."/>
            <person name="Baker S."/>
            <person name="Barry K."/>
            <person name="Bills G."/>
            <person name="Bluhm B."/>
            <person name="Cannon C."/>
            <person name="Castanera R."/>
            <person name="Culley D."/>
            <person name="Daum C."/>
            <person name="Ezra D."/>
            <person name="Gonzalez J."/>
            <person name="Henrissat B."/>
            <person name="Kuo A."/>
            <person name="Liang C."/>
            <person name="Lipzen A."/>
            <person name="Lutzoni F."/>
            <person name="Magnuson J."/>
            <person name="Mondo S."/>
            <person name="Nolan M."/>
            <person name="Ohm R."/>
            <person name="Pangilinan J."/>
            <person name="Park H.-J."/>
            <person name="Ramirez L."/>
            <person name="Alfaro M."/>
            <person name="Sun H."/>
            <person name="Tritt A."/>
            <person name="Yoshinaga Y."/>
            <person name="Zwiers L.-H."/>
            <person name="Turgeon B."/>
            <person name="Goodwin S."/>
            <person name="Spatafora J."/>
            <person name="Crous P."/>
            <person name="Grigoriev I."/>
        </authorList>
    </citation>
    <scope>NUCLEOTIDE SEQUENCE</scope>
    <source>
        <strain evidence="2">CBS 107.79</strain>
    </source>
</reference>
<accession>A0A6A5VAP2</accession>
<dbReference type="PANTHER" id="PTHR39609:SF1">
    <property type="entry name" value="RFEG"/>
    <property type="match status" value="1"/>
</dbReference>
<evidence type="ECO:0000313" key="2">
    <source>
        <dbReference type="EMBL" id="KAF1973868.1"/>
    </source>
</evidence>
<gene>
    <name evidence="2" type="ORF">BU23DRAFT_580091</name>
</gene>
<dbReference type="OrthoDB" id="4146887at2759"/>
<feature type="compositionally biased region" description="Low complexity" evidence="1">
    <location>
        <begin position="183"/>
        <end position="200"/>
    </location>
</feature>
<organism evidence="2 3">
    <name type="scientific">Bimuria novae-zelandiae CBS 107.79</name>
    <dbReference type="NCBI Taxonomy" id="1447943"/>
    <lineage>
        <taxon>Eukaryota</taxon>
        <taxon>Fungi</taxon>
        <taxon>Dikarya</taxon>
        <taxon>Ascomycota</taxon>
        <taxon>Pezizomycotina</taxon>
        <taxon>Dothideomycetes</taxon>
        <taxon>Pleosporomycetidae</taxon>
        <taxon>Pleosporales</taxon>
        <taxon>Massarineae</taxon>
        <taxon>Didymosphaeriaceae</taxon>
        <taxon>Bimuria</taxon>
    </lineage>
</organism>
<feature type="compositionally biased region" description="Low complexity" evidence="1">
    <location>
        <begin position="158"/>
        <end position="172"/>
    </location>
</feature>
<evidence type="ECO:0008006" key="4">
    <source>
        <dbReference type="Google" id="ProtNLM"/>
    </source>
</evidence>
<proteinExistence type="predicted"/>
<name>A0A6A5VAP2_9PLEO</name>
<keyword evidence="3" id="KW-1185">Reference proteome</keyword>
<protein>
    <recommendedName>
        <fullName evidence="4">Transcription factor RfeG</fullName>
    </recommendedName>
</protein>